<reference evidence="2" key="1">
    <citation type="journal article" date="2018" name="Gigascience">
        <title>Genome assembly of the Pink Ipe (Handroanthus impetiginosus, Bignoniaceae), a highly valued, ecologically keystone Neotropical timber forest tree.</title>
        <authorList>
            <person name="Silva-Junior O.B."/>
            <person name="Grattapaglia D."/>
            <person name="Novaes E."/>
            <person name="Collevatti R.G."/>
        </authorList>
    </citation>
    <scope>NUCLEOTIDE SEQUENCE [LARGE SCALE GENOMIC DNA]</scope>
    <source>
        <strain evidence="2">cv. UFG-1</strain>
    </source>
</reference>
<dbReference type="EMBL" id="NKXS01000839">
    <property type="protein sequence ID" value="PIN22027.1"/>
    <property type="molecule type" value="Genomic_DNA"/>
</dbReference>
<evidence type="ECO:0000313" key="2">
    <source>
        <dbReference type="Proteomes" id="UP000231279"/>
    </source>
</evidence>
<comment type="caution">
    <text evidence="1">The sequence shown here is derived from an EMBL/GenBank/DDBJ whole genome shotgun (WGS) entry which is preliminary data.</text>
</comment>
<dbReference type="Proteomes" id="UP000231279">
    <property type="component" value="Unassembled WGS sequence"/>
</dbReference>
<gene>
    <name evidence="1" type="ORF">CDL12_05272</name>
</gene>
<name>A0A2G9HWY8_9LAMI</name>
<accession>A0A2G9HWY8</accession>
<sequence length="81" mass="9741">MRLWHHASIWYLGKVSENPHTNPLPSPIYPNAPFHSAQAHIFYWPRNRIDNLLLSFQSQFRDNLKTLHMTITMQKRIQHNH</sequence>
<organism evidence="1 2">
    <name type="scientific">Handroanthus impetiginosus</name>
    <dbReference type="NCBI Taxonomy" id="429701"/>
    <lineage>
        <taxon>Eukaryota</taxon>
        <taxon>Viridiplantae</taxon>
        <taxon>Streptophyta</taxon>
        <taxon>Embryophyta</taxon>
        <taxon>Tracheophyta</taxon>
        <taxon>Spermatophyta</taxon>
        <taxon>Magnoliopsida</taxon>
        <taxon>eudicotyledons</taxon>
        <taxon>Gunneridae</taxon>
        <taxon>Pentapetalae</taxon>
        <taxon>asterids</taxon>
        <taxon>lamiids</taxon>
        <taxon>Lamiales</taxon>
        <taxon>Bignoniaceae</taxon>
        <taxon>Crescentiina</taxon>
        <taxon>Tabebuia alliance</taxon>
        <taxon>Handroanthus</taxon>
    </lineage>
</organism>
<evidence type="ECO:0000313" key="1">
    <source>
        <dbReference type="EMBL" id="PIN22027.1"/>
    </source>
</evidence>
<keyword evidence="2" id="KW-1185">Reference proteome</keyword>
<protein>
    <submittedName>
        <fullName evidence="1">Uncharacterized protein</fullName>
    </submittedName>
</protein>
<dbReference type="AlphaFoldDB" id="A0A2G9HWY8"/>
<proteinExistence type="predicted"/>